<dbReference type="GO" id="GO:0005829">
    <property type="term" value="C:cytosol"/>
    <property type="evidence" value="ECO:0007669"/>
    <property type="project" value="TreeGrafter"/>
</dbReference>
<dbReference type="PANTHER" id="PTHR33449">
    <property type="entry name" value="NUCLEOID-ASSOCIATED PROTEIN YBAB"/>
    <property type="match status" value="1"/>
</dbReference>
<keyword evidence="1 2" id="KW-0238">DNA-binding</keyword>
<dbReference type="PANTHER" id="PTHR33449:SF1">
    <property type="entry name" value="NUCLEOID-ASSOCIATED PROTEIN YBAB"/>
    <property type="match status" value="1"/>
</dbReference>
<gene>
    <name evidence="2" type="ORF">OCHUTO_0528</name>
</gene>
<dbReference type="STRING" id="1359168.OCHUTO_0528"/>
<reference evidence="2 3" key="1">
    <citation type="submission" date="2015-02" db="EMBL/GenBank/DDBJ databases">
        <title>Genome Sequencing of Rickettsiales.</title>
        <authorList>
            <person name="Daugherty S.C."/>
            <person name="Su Q."/>
            <person name="Abolude K."/>
            <person name="Beier-Sexton M."/>
            <person name="Carlyon J.A."/>
            <person name="Carter R."/>
            <person name="Day N.P."/>
            <person name="Dumler S.J."/>
            <person name="Dyachenko V."/>
            <person name="Godinez A."/>
            <person name="Kurtti T.J."/>
            <person name="Lichay M."/>
            <person name="Mullins K.E."/>
            <person name="Ott S."/>
            <person name="Pappas-Brown V."/>
            <person name="Paris D.H."/>
            <person name="Patel P."/>
            <person name="Richards A.L."/>
            <person name="Sadzewicz L."/>
            <person name="Sears K."/>
            <person name="Seidman D."/>
            <person name="Sengamalay N."/>
            <person name="Stenos J."/>
            <person name="Tallon L.J."/>
            <person name="Vincent G."/>
            <person name="Fraser C.M."/>
            <person name="Munderloh U."/>
            <person name="Dunning-Hotopp J.C."/>
        </authorList>
    </citation>
    <scope>NUCLEOTIDE SEQUENCE [LARGE SCALE GENOMIC DNA]</scope>
    <source>
        <strain evidence="2 3">Fuller</strain>
    </source>
</reference>
<dbReference type="InterPro" id="IPR036894">
    <property type="entry name" value="YbaB-like_sf"/>
</dbReference>
<evidence type="ECO:0000313" key="2">
    <source>
        <dbReference type="EMBL" id="KJV56284.1"/>
    </source>
</evidence>
<organism evidence="2 3">
    <name type="scientific">Orientia chuto str. Dubai</name>
    <dbReference type="NCBI Taxonomy" id="1359168"/>
    <lineage>
        <taxon>Bacteria</taxon>
        <taxon>Pseudomonadati</taxon>
        <taxon>Pseudomonadota</taxon>
        <taxon>Alphaproteobacteria</taxon>
        <taxon>Rickettsiales</taxon>
        <taxon>Rickettsiaceae</taxon>
        <taxon>Rickettsieae</taxon>
        <taxon>Orientia</taxon>
    </lineage>
</organism>
<dbReference type="SUPFAM" id="SSF82607">
    <property type="entry name" value="YbaB-like"/>
    <property type="match status" value="2"/>
</dbReference>
<dbReference type="Proteomes" id="UP000033616">
    <property type="component" value="Unassembled WGS sequence"/>
</dbReference>
<dbReference type="Pfam" id="PF02575">
    <property type="entry name" value="YbaB_DNA_bd"/>
    <property type="match status" value="2"/>
</dbReference>
<proteinExistence type="predicted"/>
<dbReference type="GO" id="GO:0003677">
    <property type="term" value="F:DNA binding"/>
    <property type="evidence" value="ECO:0007669"/>
    <property type="project" value="UniProtKB-KW"/>
</dbReference>
<dbReference type="InterPro" id="IPR004401">
    <property type="entry name" value="YbaB/EbfC"/>
</dbReference>
<dbReference type="EMBL" id="LANP01000011">
    <property type="protein sequence ID" value="KJV56284.1"/>
    <property type="molecule type" value="Genomic_DNA"/>
</dbReference>
<evidence type="ECO:0000256" key="1">
    <source>
        <dbReference type="ARBA" id="ARBA00023125"/>
    </source>
</evidence>
<dbReference type="RefSeq" id="WP_045797225.1">
    <property type="nucleotide sequence ID" value="NZ_LANP01000011.1"/>
</dbReference>
<name>A0A0F3MNW9_9RICK</name>
<dbReference type="PATRIC" id="fig|1359168.3.peg.110"/>
<keyword evidence="3" id="KW-1185">Reference proteome</keyword>
<protein>
    <submittedName>
        <fullName evidence="2">DNA-binding protein, YbaB/EbfC family</fullName>
    </submittedName>
</protein>
<evidence type="ECO:0000313" key="3">
    <source>
        <dbReference type="Proteomes" id="UP000033616"/>
    </source>
</evidence>
<dbReference type="AlphaFoldDB" id="A0A0F3MNW9"/>
<dbReference type="OrthoDB" id="9808738at2"/>
<dbReference type="Gene3D" id="3.30.1310.10">
    <property type="entry name" value="Nucleoid-associated protein YbaB-like domain"/>
    <property type="match status" value="2"/>
</dbReference>
<sequence length="183" mass="20239">MRKLRQILRKVEDVQNQFSQKEYNGIAIVENKEVINVILDGKANIKSISVDLASIKDVTSEILEKLVIISFVDAFQKINTEASKLMSTMLGKLSSKLSKMKYPQPDKVESCESEFSGSAGGNLVNIVLNNHGNIKSITIDPSVINDQAMLEDLLVVSYSNAKRKFDAETSSSMSELFSGKSIF</sequence>
<comment type="caution">
    <text evidence="2">The sequence shown here is derived from an EMBL/GenBank/DDBJ whole genome shotgun (WGS) entry which is preliminary data.</text>
</comment>
<accession>A0A0F3MNW9</accession>